<comment type="caution">
    <text evidence="2">The sequence shown here is derived from an EMBL/GenBank/DDBJ whole genome shotgun (WGS) entry which is preliminary data.</text>
</comment>
<gene>
    <name evidence="2" type="ORF">Plil01_000263700</name>
</gene>
<dbReference type="Pfam" id="PF08238">
    <property type="entry name" value="Sel1"/>
    <property type="match status" value="2"/>
</dbReference>
<keyword evidence="1" id="KW-1133">Transmembrane helix</keyword>
<proteinExistence type="predicted"/>
<dbReference type="SUPFAM" id="SSF81901">
    <property type="entry name" value="HCP-like"/>
    <property type="match status" value="1"/>
</dbReference>
<evidence type="ECO:0000313" key="2">
    <source>
        <dbReference type="EMBL" id="GMF11973.1"/>
    </source>
</evidence>
<dbReference type="InterPro" id="IPR011990">
    <property type="entry name" value="TPR-like_helical_dom_sf"/>
</dbReference>
<reference evidence="2" key="1">
    <citation type="submission" date="2023-04" db="EMBL/GenBank/DDBJ databases">
        <title>Phytophthora lilii NBRC 32176.</title>
        <authorList>
            <person name="Ichikawa N."/>
            <person name="Sato H."/>
            <person name="Tonouchi N."/>
        </authorList>
    </citation>
    <scope>NUCLEOTIDE SEQUENCE</scope>
    <source>
        <strain evidence="2">NBRC 32176</strain>
    </source>
</reference>
<feature type="transmembrane region" description="Helical" evidence="1">
    <location>
        <begin position="122"/>
        <end position="143"/>
    </location>
</feature>
<keyword evidence="1" id="KW-0472">Membrane</keyword>
<keyword evidence="3" id="KW-1185">Reference proteome</keyword>
<keyword evidence="1" id="KW-0812">Transmembrane</keyword>
<name>A0A9W6TGA0_9STRA</name>
<evidence type="ECO:0000313" key="3">
    <source>
        <dbReference type="Proteomes" id="UP001165083"/>
    </source>
</evidence>
<dbReference type="InterPro" id="IPR006597">
    <property type="entry name" value="Sel1-like"/>
</dbReference>
<organism evidence="2 3">
    <name type="scientific">Phytophthora lilii</name>
    <dbReference type="NCBI Taxonomy" id="2077276"/>
    <lineage>
        <taxon>Eukaryota</taxon>
        <taxon>Sar</taxon>
        <taxon>Stramenopiles</taxon>
        <taxon>Oomycota</taxon>
        <taxon>Peronosporomycetes</taxon>
        <taxon>Peronosporales</taxon>
        <taxon>Peronosporaceae</taxon>
        <taxon>Phytophthora</taxon>
    </lineage>
</organism>
<dbReference type="Gene3D" id="1.25.40.10">
    <property type="entry name" value="Tetratricopeptide repeat domain"/>
    <property type="match status" value="1"/>
</dbReference>
<accession>A0A9W6TGA0</accession>
<sequence length="255" mass="28240">MSVVSNFESSLAILPGSSTYFFLDFVDDAIYTRGAGILVCPVAEVLLEEIEGVRLYFVLTHEQDNYSLSCETLEQREPLTPPPHRSNAVLYGSSIKDHRLGRRLEESQRDPWRFFVMDLRPALLLLVLVAALLAACCSSLSLVRDDLQEVATPRGSPIDEGSMQTILIGVQQEQPESLYLLAMMKFYGHGVDRNLAAAVTLLTRAAERHHRDAEFALGVLYGRGECVTHSDSMSASWLAKSAARGHTDAKWLLAT</sequence>
<dbReference type="Proteomes" id="UP001165083">
    <property type="component" value="Unassembled WGS sequence"/>
</dbReference>
<dbReference type="OrthoDB" id="272077at2759"/>
<dbReference type="AlphaFoldDB" id="A0A9W6TGA0"/>
<dbReference type="SMART" id="SM00671">
    <property type="entry name" value="SEL1"/>
    <property type="match status" value="2"/>
</dbReference>
<evidence type="ECO:0000256" key="1">
    <source>
        <dbReference type="SAM" id="Phobius"/>
    </source>
</evidence>
<protein>
    <submittedName>
        <fullName evidence="2">Unnamed protein product</fullName>
    </submittedName>
</protein>
<dbReference type="EMBL" id="BSXW01000094">
    <property type="protein sequence ID" value="GMF11973.1"/>
    <property type="molecule type" value="Genomic_DNA"/>
</dbReference>